<dbReference type="Proteomes" id="UP000076798">
    <property type="component" value="Unassembled WGS sequence"/>
</dbReference>
<protein>
    <submittedName>
        <fullName evidence="2">Uncharacterized protein</fullName>
    </submittedName>
</protein>
<feature type="compositionally biased region" description="Low complexity" evidence="1">
    <location>
        <begin position="29"/>
        <end position="40"/>
    </location>
</feature>
<sequence length="170" mass="18314">MSSKPRPLSQPSASSGSSHQHPHPHTVTSSRPFPSRSASSGLTPLTPFPSSPGDSRQGTDAGDDEDGDVASLPSLVRSLASFPMMTSVDVRQLNFGGGVGTRQASQEKDAKRFSNVDIDVYVDAFLHCVDFAFSRRPQQLDRLLDDKIEKIKGRTKSANAHLIHLPASHP</sequence>
<accession>A0A166BJ70</accession>
<evidence type="ECO:0000313" key="3">
    <source>
        <dbReference type="Proteomes" id="UP000076798"/>
    </source>
</evidence>
<feature type="region of interest" description="Disordered" evidence="1">
    <location>
        <begin position="1"/>
        <end position="72"/>
    </location>
</feature>
<reference evidence="2 3" key="1">
    <citation type="journal article" date="2016" name="Mol. Biol. Evol.">
        <title>Comparative Genomics of Early-Diverging Mushroom-Forming Fungi Provides Insights into the Origins of Lignocellulose Decay Capabilities.</title>
        <authorList>
            <person name="Nagy L.G."/>
            <person name="Riley R."/>
            <person name="Tritt A."/>
            <person name="Adam C."/>
            <person name="Daum C."/>
            <person name="Floudas D."/>
            <person name="Sun H."/>
            <person name="Yadav J.S."/>
            <person name="Pangilinan J."/>
            <person name="Larsson K.H."/>
            <person name="Matsuura K."/>
            <person name="Barry K."/>
            <person name="Labutti K."/>
            <person name="Kuo R."/>
            <person name="Ohm R.A."/>
            <person name="Bhattacharya S.S."/>
            <person name="Shirouzu T."/>
            <person name="Yoshinaga Y."/>
            <person name="Martin F.M."/>
            <person name="Grigoriev I.V."/>
            <person name="Hibbett D.S."/>
        </authorList>
    </citation>
    <scope>NUCLEOTIDE SEQUENCE [LARGE SCALE GENOMIC DNA]</scope>
    <source>
        <strain evidence="2 3">HHB10207 ss-3</strain>
    </source>
</reference>
<evidence type="ECO:0000313" key="2">
    <source>
        <dbReference type="EMBL" id="KZT36441.1"/>
    </source>
</evidence>
<feature type="compositionally biased region" description="Low complexity" evidence="1">
    <location>
        <begin position="7"/>
        <end position="19"/>
    </location>
</feature>
<evidence type="ECO:0000256" key="1">
    <source>
        <dbReference type="SAM" id="MobiDB-lite"/>
    </source>
</evidence>
<dbReference type="AlphaFoldDB" id="A0A166BJ70"/>
<name>A0A166BJ70_9AGAM</name>
<dbReference type="EMBL" id="KV428107">
    <property type="protein sequence ID" value="KZT36441.1"/>
    <property type="molecule type" value="Genomic_DNA"/>
</dbReference>
<keyword evidence="3" id="KW-1185">Reference proteome</keyword>
<organism evidence="2 3">
    <name type="scientific">Sistotremastrum suecicum HHB10207 ss-3</name>
    <dbReference type="NCBI Taxonomy" id="1314776"/>
    <lineage>
        <taxon>Eukaryota</taxon>
        <taxon>Fungi</taxon>
        <taxon>Dikarya</taxon>
        <taxon>Basidiomycota</taxon>
        <taxon>Agaricomycotina</taxon>
        <taxon>Agaricomycetes</taxon>
        <taxon>Sistotremastrales</taxon>
        <taxon>Sistotremastraceae</taxon>
        <taxon>Sistotremastrum</taxon>
    </lineage>
</organism>
<proteinExistence type="predicted"/>
<gene>
    <name evidence="2" type="ORF">SISSUDRAFT_1063661</name>
</gene>